<dbReference type="EMBL" id="PDWZ02000008">
    <property type="protein sequence ID" value="KAB2103394.1"/>
    <property type="molecule type" value="Genomic_DNA"/>
</dbReference>
<dbReference type="Proteomes" id="UP000293547">
    <property type="component" value="Unassembled WGS sequence"/>
</dbReference>
<evidence type="ECO:0000313" key="1">
    <source>
        <dbReference type="EMBL" id="KAB2103394.1"/>
    </source>
</evidence>
<reference evidence="1 2" key="1">
    <citation type="journal article" date="2019" name="bioRxiv">
        <title>Genomics, evolutionary history and diagnostics of the Alternaria alternata species group including apple and Asian pear pathotypes.</title>
        <authorList>
            <person name="Armitage A.D."/>
            <person name="Cockerton H.M."/>
            <person name="Sreenivasaprasad S."/>
            <person name="Woodhall J.W."/>
            <person name="Lane C.R."/>
            <person name="Harrison R.J."/>
            <person name="Clarkson J.P."/>
        </authorList>
    </citation>
    <scope>NUCLEOTIDE SEQUENCE [LARGE SCALE GENOMIC DNA]</scope>
    <source>
        <strain evidence="1 2">FERA 650</strain>
    </source>
</reference>
<sequence>MDLMRKKDILALPELPDQWTQISAIKQSAATVRDSATPLCGWVCHLCAHFNTPGTLASPNGPCQTCNTPACDAECADAIVTPRDNPYCSGFTCWYCKYFWVWSDYDDEEEEVVFIRSWFEETKKPEPEPGQGEERLLVYEETKDKKSEEREVDDGEGAFTIVDRKRARPKKQVQNEEVDDGDNVRFTEFGQKKARQKKKIPDNLLATGGIPQYALRRTGRPTR</sequence>
<gene>
    <name evidence="1" type="ORF">AG0111_0g8498</name>
</gene>
<comment type="caution">
    <text evidence="1">The sequence shown here is derived from an EMBL/GenBank/DDBJ whole genome shotgun (WGS) entry which is preliminary data.</text>
</comment>
<evidence type="ECO:0000313" key="2">
    <source>
        <dbReference type="Proteomes" id="UP000293547"/>
    </source>
</evidence>
<accession>A0ACB6FG31</accession>
<keyword evidence="2" id="KW-1185">Reference proteome</keyword>
<protein>
    <submittedName>
        <fullName evidence="1">Uncharacterized protein</fullName>
    </submittedName>
</protein>
<organism evidence="1 2">
    <name type="scientific">Alternaria gaisen</name>
    <dbReference type="NCBI Taxonomy" id="167740"/>
    <lineage>
        <taxon>Eukaryota</taxon>
        <taxon>Fungi</taxon>
        <taxon>Dikarya</taxon>
        <taxon>Ascomycota</taxon>
        <taxon>Pezizomycotina</taxon>
        <taxon>Dothideomycetes</taxon>
        <taxon>Pleosporomycetidae</taxon>
        <taxon>Pleosporales</taxon>
        <taxon>Pleosporineae</taxon>
        <taxon>Pleosporaceae</taxon>
        <taxon>Alternaria</taxon>
        <taxon>Alternaria sect. Alternaria</taxon>
    </lineage>
</organism>
<proteinExistence type="predicted"/>
<name>A0ACB6FG31_9PLEO</name>